<accession>A0A225WJP4</accession>
<proteinExistence type="predicted"/>
<evidence type="ECO:0000313" key="1">
    <source>
        <dbReference type="EMBL" id="OWZ17634.1"/>
    </source>
</evidence>
<dbReference type="Proteomes" id="UP000198211">
    <property type="component" value="Unassembled WGS sequence"/>
</dbReference>
<dbReference type="OrthoDB" id="109665at2759"/>
<dbReference type="EMBL" id="NBNE01000721">
    <property type="protein sequence ID" value="OWZ17634.1"/>
    <property type="molecule type" value="Genomic_DNA"/>
</dbReference>
<keyword evidence="2" id="KW-1185">Reference proteome</keyword>
<protein>
    <submittedName>
        <fullName evidence="1">Uncharacterized protein</fullName>
    </submittedName>
</protein>
<sequence>MMSSWTLEVEPFPGMRTGVAITRGLEARMDRWKLRPDACTMLPHDGTSNAVLGSDILAVRNMPCIPHWLHLVLGHVLDRLKEDSTLVVVEGSEHNQEYLVVSSSLFVLSGAHDDGEVAQASELDQETSIAELEKFIASSSTWHKDALAQVRGIVQRFRALAGYFHKSAKATNSLDEIQTAPVQRK</sequence>
<comment type="caution">
    <text evidence="1">The sequence shown here is derived from an EMBL/GenBank/DDBJ whole genome shotgun (WGS) entry which is preliminary data.</text>
</comment>
<organism evidence="1 2">
    <name type="scientific">Phytophthora megakarya</name>
    <dbReference type="NCBI Taxonomy" id="4795"/>
    <lineage>
        <taxon>Eukaryota</taxon>
        <taxon>Sar</taxon>
        <taxon>Stramenopiles</taxon>
        <taxon>Oomycota</taxon>
        <taxon>Peronosporomycetes</taxon>
        <taxon>Peronosporales</taxon>
        <taxon>Peronosporaceae</taxon>
        <taxon>Phytophthora</taxon>
    </lineage>
</organism>
<evidence type="ECO:0000313" key="2">
    <source>
        <dbReference type="Proteomes" id="UP000198211"/>
    </source>
</evidence>
<gene>
    <name evidence="1" type="ORF">PHMEG_0008401</name>
</gene>
<dbReference type="AlphaFoldDB" id="A0A225WJP4"/>
<name>A0A225WJP4_9STRA</name>
<reference evidence="2" key="1">
    <citation type="submission" date="2017-03" db="EMBL/GenBank/DDBJ databases">
        <title>Phytopthora megakarya and P. palmivora, two closely related causual agents of cacao black pod achieved similar genome size and gene model numbers by different mechanisms.</title>
        <authorList>
            <person name="Ali S."/>
            <person name="Shao J."/>
            <person name="Larry D.J."/>
            <person name="Kronmiller B."/>
            <person name="Shen D."/>
            <person name="Strem M.D."/>
            <person name="Melnick R.L."/>
            <person name="Guiltinan M.J."/>
            <person name="Tyler B.M."/>
            <person name="Meinhardt L.W."/>
            <person name="Bailey B.A."/>
        </authorList>
    </citation>
    <scope>NUCLEOTIDE SEQUENCE [LARGE SCALE GENOMIC DNA]</scope>
    <source>
        <strain evidence="2">zdho120</strain>
    </source>
</reference>